<sequence length="330" mass="37239">MVERLVGGVDYPQTILEFQEWFATDDACLKFLTRLRWPDGFVCPRCGVSGQAWRITGGLWMCRACGRQTSVTAGTIFDRTRSPLRMWFHAAWYITSQKTGVSAQGLQRVLGLRSYETAWVWMHKFRRAMVVPGRELLHGVVELDETYVGGVSRGNAGRSSTKVGMMVAAEMLGVKRLGRIRLEPSPVESLQLIGFAQRVITPGSLIRTDGAQELKRLAKLGYEHERHVELGSNIPAHVSLYGVHTVASLLKRWLEGTLHQGLGNDHLGYYLDEFTFRFNRRTSRSRGLLFYRLLQQAMRTEPAPLPTIIAAKSDHGARLASVEDLELRLR</sequence>
<dbReference type="RefSeq" id="WP_386727741.1">
    <property type="nucleotide sequence ID" value="NZ_JBHSTP010000001.1"/>
</dbReference>
<keyword evidence="3" id="KW-1185">Reference proteome</keyword>
<dbReference type="SMART" id="SM01126">
    <property type="entry name" value="DDE_Tnp_IS1595"/>
    <property type="match status" value="1"/>
</dbReference>
<reference evidence="3" key="1">
    <citation type="journal article" date="2019" name="Int. J. Syst. Evol. Microbiol.">
        <title>The Global Catalogue of Microorganisms (GCM) 10K type strain sequencing project: providing services to taxonomists for standard genome sequencing and annotation.</title>
        <authorList>
            <consortium name="The Broad Institute Genomics Platform"/>
            <consortium name="The Broad Institute Genome Sequencing Center for Infectious Disease"/>
            <person name="Wu L."/>
            <person name="Ma J."/>
        </authorList>
    </citation>
    <scope>NUCLEOTIDE SEQUENCE [LARGE SCALE GENOMIC DNA]</scope>
    <source>
        <strain evidence="3">CCUG 43304</strain>
    </source>
</reference>
<dbReference type="InterPro" id="IPR024445">
    <property type="entry name" value="Tnp_ISXO2-like"/>
</dbReference>
<organism evidence="2 3">
    <name type="scientific">Luethyella okanaganae</name>
    <dbReference type="NCBI Taxonomy" id="69372"/>
    <lineage>
        <taxon>Bacteria</taxon>
        <taxon>Bacillati</taxon>
        <taxon>Actinomycetota</taxon>
        <taxon>Actinomycetes</taxon>
        <taxon>Micrococcales</taxon>
        <taxon>Microbacteriaceae</taxon>
        <taxon>Luethyella</taxon>
    </lineage>
</organism>
<evidence type="ECO:0000259" key="1">
    <source>
        <dbReference type="SMART" id="SM01126"/>
    </source>
</evidence>
<name>A0ABW1VB79_9MICO</name>
<dbReference type="NCBIfam" id="NF033547">
    <property type="entry name" value="transpos_IS1595"/>
    <property type="match status" value="1"/>
</dbReference>
<feature type="domain" description="ISXO2-like transposase" evidence="1">
    <location>
        <begin position="136"/>
        <end position="279"/>
    </location>
</feature>
<protein>
    <submittedName>
        <fullName evidence="2">IS1595 family transposase</fullName>
    </submittedName>
</protein>
<dbReference type="Pfam" id="PF12760">
    <property type="entry name" value="Zn_ribbon_IS1595"/>
    <property type="match status" value="1"/>
</dbReference>
<dbReference type="Pfam" id="PF12762">
    <property type="entry name" value="DDE_Tnp_IS1595"/>
    <property type="match status" value="1"/>
</dbReference>
<dbReference type="EMBL" id="JBHSTP010000001">
    <property type="protein sequence ID" value="MFC6355226.1"/>
    <property type="molecule type" value="Genomic_DNA"/>
</dbReference>
<comment type="caution">
    <text evidence="2">The sequence shown here is derived from an EMBL/GenBank/DDBJ whole genome shotgun (WGS) entry which is preliminary data.</text>
</comment>
<evidence type="ECO:0000313" key="2">
    <source>
        <dbReference type="EMBL" id="MFC6355226.1"/>
    </source>
</evidence>
<accession>A0ABW1VB79</accession>
<dbReference type="Proteomes" id="UP001596306">
    <property type="component" value="Unassembled WGS sequence"/>
</dbReference>
<evidence type="ECO:0000313" key="3">
    <source>
        <dbReference type="Proteomes" id="UP001596306"/>
    </source>
</evidence>
<proteinExistence type="predicted"/>
<dbReference type="InterPro" id="IPR024442">
    <property type="entry name" value="Transposase_Zn_ribbon"/>
</dbReference>
<gene>
    <name evidence="2" type="ORF">ACFQB0_03765</name>
</gene>